<sequence length="246" mass="29061">MLPIDLQILKYLFFEKPIYYYKIRPFINSDIHRELCIQLQEYERPEVEDKSLLELDYTIFDLETTGFIPEIGHEIISIGAIRMNGHTICENQTFYKLVNPIRPVGKQTLKLTGLKKEQLVQSDFFLDGFQEFLSFCKGSVLVAHPAKFDMRFIQTMLKRWKLPSLDTPVIDSQKLAKFLYPNEKHQLDPLLKKFHIQRRTRHHALNDATMTAELYSYLLEDITSEKDLTFDELKTLLSEKQKARNR</sequence>
<dbReference type="AlphaFoldDB" id="A0A917AXW1"/>
<organism evidence="5 6">
    <name type="scientific">Halobacillus andaensis</name>
    <dbReference type="NCBI Taxonomy" id="1176239"/>
    <lineage>
        <taxon>Bacteria</taxon>
        <taxon>Bacillati</taxon>
        <taxon>Bacillota</taxon>
        <taxon>Bacilli</taxon>
        <taxon>Bacillales</taxon>
        <taxon>Bacillaceae</taxon>
        <taxon>Halobacillus</taxon>
    </lineage>
</organism>
<evidence type="ECO:0000313" key="5">
    <source>
        <dbReference type="EMBL" id="GGF08435.1"/>
    </source>
</evidence>
<dbReference type="Pfam" id="PF00929">
    <property type="entry name" value="RNase_T"/>
    <property type="match status" value="1"/>
</dbReference>
<dbReference type="SMART" id="SM00479">
    <property type="entry name" value="EXOIII"/>
    <property type="match status" value="1"/>
</dbReference>
<evidence type="ECO:0000256" key="2">
    <source>
        <dbReference type="ARBA" id="ARBA00022801"/>
    </source>
</evidence>
<gene>
    <name evidence="5" type="ORF">GCM10010954_03620</name>
</gene>
<dbReference type="GO" id="GO:0003677">
    <property type="term" value="F:DNA binding"/>
    <property type="evidence" value="ECO:0007669"/>
    <property type="project" value="InterPro"/>
</dbReference>
<keyword evidence="6" id="KW-1185">Reference proteome</keyword>
<reference evidence="5" key="2">
    <citation type="submission" date="2020-09" db="EMBL/GenBank/DDBJ databases">
        <authorList>
            <person name="Sun Q."/>
            <person name="Zhou Y."/>
        </authorList>
    </citation>
    <scope>NUCLEOTIDE SEQUENCE</scope>
    <source>
        <strain evidence="5">CGMCC 1.12153</strain>
    </source>
</reference>
<evidence type="ECO:0000256" key="3">
    <source>
        <dbReference type="ARBA" id="ARBA00022839"/>
    </source>
</evidence>
<dbReference type="NCBIfam" id="TIGR00573">
    <property type="entry name" value="dnaq"/>
    <property type="match status" value="1"/>
</dbReference>
<dbReference type="InterPro" id="IPR006054">
    <property type="entry name" value="DnaQ"/>
</dbReference>
<dbReference type="CDD" id="cd06127">
    <property type="entry name" value="DEDDh"/>
    <property type="match status" value="1"/>
</dbReference>
<dbReference type="GO" id="GO:0005829">
    <property type="term" value="C:cytosol"/>
    <property type="evidence" value="ECO:0007669"/>
    <property type="project" value="TreeGrafter"/>
</dbReference>
<keyword evidence="1" id="KW-0540">Nuclease</keyword>
<evidence type="ECO:0000256" key="1">
    <source>
        <dbReference type="ARBA" id="ARBA00022722"/>
    </source>
</evidence>
<protein>
    <recommendedName>
        <fullName evidence="4">Exonuclease domain-containing protein</fullName>
    </recommendedName>
</protein>
<dbReference type="GO" id="GO:0008408">
    <property type="term" value="F:3'-5' exonuclease activity"/>
    <property type="evidence" value="ECO:0007669"/>
    <property type="project" value="TreeGrafter"/>
</dbReference>
<accession>A0A917AXW1</accession>
<dbReference type="InterPro" id="IPR013520">
    <property type="entry name" value="Ribonucl_H"/>
</dbReference>
<feature type="domain" description="Exonuclease" evidence="4">
    <location>
        <begin position="56"/>
        <end position="224"/>
    </location>
</feature>
<keyword evidence="2" id="KW-0378">Hydrolase</keyword>
<dbReference type="Gene3D" id="3.30.420.10">
    <property type="entry name" value="Ribonuclease H-like superfamily/Ribonuclease H"/>
    <property type="match status" value="1"/>
</dbReference>
<dbReference type="RefSeq" id="WP_188375749.1">
    <property type="nucleotide sequence ID" value="NZ_BMEL01000001.1"/>
</dbReference>
<evidence type="ECO:0000259" key="4">
    <source>
        <dbReference type="SMART" id="SM00479"/>
    </source>
</evidence>
<proteinExistence type="predicted"/>
<dbReference type="Proteomes" id="UP000660110">
    <property type="component" value="Unassembled WGS sequence"/>
</dbReference>
<dbReference type="FunFam" id="3.30.420.10:FF:000045">
    <property type="entry name" value="3'-5' exonuclease DinG"/>
    <property type="match status" value="1"/>
</dbReference>
<dbReference type="SUPFAM" id="SSF53098">
    <property type="entry name" value="Ribonuclease H-like"/>
    <property type="match status" value="1"/>
</dbReference>
<keyword evidence="3" id="KW-0269">Exonuclease</keyword>
<comment type="caution">
    <text evidence="5">The sequence shown here is derived from an EMBL/GenBank/DDBJ whole genome shotgun (WGS) entry which is preliminary data.</text>
</comment>
<dbReference type="InterPro" id="IPR012337">
    <property type="entry name" value="RNaseH-like_sf"/>
</dbReference>
<evidence type="ECO:0000313" key="6">
    <source>
        <dbReference type="Proteomes" id="UP000660110"/>
    </source>
</evidence>
<dbReference type="GO" id="GO:0045004">
    <property type="term" value="P:DNA replication proofreading"/>
    <property type="evidence" value="ECO:0007669"/>
    <property type="project" value="TreeGrafter"/>
</dbReference>
<dbReference type="GO" id="GO:0003887">
    <property type="term" value="F:DNA-directed DNA polymerase activity"/>
    <property type="evidence" value="ECO:0007669"/>
    <property type="project" value="InterPro"/>
</dbReference>
<dbReference type="PANTHER" id="PTHR30231">
    <property type="entry name" value="DNA POLYMERASE III SUBUNIT EPSILON"/>
    <property type="match status" value="1"/>
</dbReference>
<dbReference type="EMBL" id="BMEL01000001">
    <property type="protein sequence ID" value="GGF08435.1"/>
    <property type="molecule type" value="Genomic_DNA"/>
</dbReference>
<dbReference type="PANTHER" id="PTHR30231:SF41">
    <property type="entry name" value="DNA POLYMERASE III SUBUNIT EPSILON"/>
    <property type="match status" value="1"/>
</dbReference>
<reference evidence="5" key="1">
    <citation type="journal article" date="2014" name="Int. J. Syst. Evol. Microbiol.">
        <title>Complete genome sequence of Corynebacterium casei LMG S-19264T (=DSM 44701T), isolated from a smear-ripened cheese.</title>
        <authorList>
            <consortium name="US DOE Joint Genome Institute (JGI-PGF)"/>
            <person name="Walter F."/>
            <person name="Albersmeier A."/>
            <person name="Kalinowski J."/>
            <person name="Ruckert C."/>
        </authorList>
    </citation>
    <scope>NUCLEOTIDE SEQUENCE</scope>
    <source>
        <strain evidence="5">CGMCC 1.12153</strain>
    </source>
</reference>
<name>A0A917AXW1_HALAA</name>
<dbReference type="InterPro" id="IPR036397">
    <property type="entry name" value="RNaseH_sf"/>
</dbReference>